<name>A0A0D3CG39_BRAOL</name>
<feature type="compositionally biased region" description="Basic and acidic residues" evidence="1">
    <location>
        <begin position="93"/>
        <end position="106"/>
    </location>
</feature>
<protein>
    <recommendedName>
        <fullName evidence="2">Replication protein A 70 kDa DNA-binding subunit B/D first OB fold domain-containing protein</fullName>
    </recommendedName>
</protein>
<reference evidence="3 4" key="1">
    <citation type="journal article" date="2014" name="Genome Biol.">
        <title>Transcriptome and methylome profiling reveals relics of genome dominance in the mesopolyploid Brassica oleracea.</title>
        <authorList>
            <person name="Parkin I.A."/>
            <person name="Koh C."/>
            <person name="Tang H."/>
            <person name="Robinson S.J."/>
            <person name="Kagale S."/>
            <person name="Clarke W.E."/>
            <person name="Town C.D."/>
            <person name="Nixon J."/>
            <person name="Krishnakumar V."/>
            <person name="Bidwell S.L."/>
            <person name="Denoeud F."/>
            <person name="Belcram H."/>
            <person name="Links M.G."/>
            <person name="Just J."/>
            <person name="Clarke C."/>
            <person name="Bender T."/>
            <person name="Huebert T."/>
            <person name="Mason A.S."/>
            <person name="Pires J.C."/>
            <person name="Barker G."/>
            <person name="Moore J."/>
            <person name="Walley P.G."/>
            <person name="Manoli S."/>
            <person name="Batley J."/>
            <person name="Edwards D."/>
            <person name="Nelson M.N."/>
            <person name="Wang X."/>
            <person name="Paterson A.H."/>
            <person name="King G."/>
            <person name="Bancroft I."/>
            <person name="Chalhoub B."/>
            <person name="Sharpe A.G."/>
        </authorList>
    </citation>
    <scope>NUCLEOTIDE SEQUENCE</scope>
    <source>
        <strain evidence="3 4">cv. TO1000</strain>
    </source>
</reference>
<dbReference type="Pfam" id="PF02721">
    <property type="entry name" value="DUF223"/>
    <property type="match status" value="1"/>
</dbReference>
<organism evidence="3 4">
    <name type="scientific">Brassica oleracea var. oleracea</name>
    <dbReference type="NCBI Taxonomy" id="109376"/>
    <lineage>
        <taxon>Eukaryota</taxon>
        <taxon>Viridiplantae</taxon>
        <taxon>Streptophyta</taxon>
        <taxon>Embryophyta</taxon>
        <taxon>Tracheophyta</taxon>
        <taxon>Spermatophyta</taxon>
        <taxon>Magnoliopsida</taxon>
        <taxon>eudicotyledons</taxon>
        <taxon>Gunneridae</taxon>
        <taxon>Pentapetalae</taxon>
        <taxon>rosids</taxon>
        <taxon>malvids</taxon>
        <taxon>Brassicales</taxon>
        <taxon>Brassicaceae</taxon>
        <taxon>Brassiceae</taxon>
        <taxon>Brassica</taxon>
    </lineage>
</organism>
<dbReference type="InterPro" id="IPR012340">
    <property type="entry name" value="NA-bd_OB-fold"/>
</dbReference>
<evidence type="ECO:0000259" key="2">
    <source>
        <dbReference type="Pfam" id="PF02721"/>
    </source>
</evidence>
<reference evidence="3" key="2">
    <citation type="submission" date="2015-03" db="UniProtKB">
        <authorList>
            <consortium name="EnsemblPlants"/>
        </authorList>
    </citation>
    <scope>IDENTIFICATION</scope>
</reference>
<dbReference type="EnsemblPlants" id="Bo5g080140.1">
    <property type="protein sequence ID" value="Bo5g080140.1"/>
    <property type="gene ID" value="Bo5g080140"/>
</dbReference>
<dbReference type="SUPFAM" id="SSF50249">
    <property type="entry name" value="Nucleic acid-binding proteins"/>
    <property type="match status" value="1"/>
</dbReference>
<dbReference type="HOGENOM" id="CLU_343116_0_0_1"/>
<dbReference type="STRING" id="109376.A0A0D3CG39"/>
<evidence type="ECO:0000256" key="1">
    <source>
        <dbReference type="SAM" id="MobiDB-lite"/>
    </source>
</evidence>
<accession>A0A0D3CG39</accession>
<dbReference type="Gene3D" id="2.40.50.140">
    <property type="entry name" value="Nucleic acid-binding proteins"/>
    <property type="match status" value="1"/>
</dbReference>
<evidence type="ECO:0000313" key="4">
    <source>
        <dbReference type="Proteomes" id="UP000032141"/>
    </source>
</evidence>
<feature type="domain" description="Replication protein A 70 kDa DNA-binding subunit B/D first OB fold" evidence="2">
    <location>
        <begin position="724"/>
        <end position="795"/>
    </location>
</feature>
<dbReference type="Proteomes" id="UP000032141">
    <property type="component" value="Chromosome C5"/>
</dbReference>
<keyword evidence="4" id="KW-1185">Reference proteome</keyword>
<sequence>MKDEFAPELTSSKIQKLYPRRYLTHGSKEKSEHVIVQVKAKVSHILDKFVYKSSPTGMSHLSLSKNVKTGPEAQKDTISPSLLRSKVVHDLSSRDKEILNPNKEEPSSQGKSSNSEDLKYQTCYRCHKKGYYAVVCPTKQALIETSIEEKTDLSMKSDSFIQSDLLVPSSCVMHLSLSKGVVTGLKEQEFKRKESPGVTLVIDQKMLQDTKLSMFARSKTGHKRRTNESYKLIEVPKKEPDHKLSHEPTLKWKPKSEQSIVQVPKPMNVENFSGCKEESFKEIPPDHLMLLGGSTPKMIRNVATKNLMDHPLQKIINDHKHSRGEILSHLFKEEPPDAPCITKPIFYQGYTLSRSKTCQVGGDVVVTESMVQPESHQTVQTGHLGEGVHPNWNRAKIFTEEEVMNFTSQSFLIPSICEYPTLEGFSSPRKERSEPKPIIGFKRDLSDFHKAQYQEKWTRKSEVMINIPQPAKPVLHLPQLEANRFNQLQTRHWGPGDHFNKSGGLQLDFNRIAHPIIYLVDLSKPQAIHPTILNLCPQHPCPTQSASLAETFLSPPHQSCVASPDISEPPPSHIVPTHNYNEQLNLTVLTRGYGSLIRVKGDVSPVDHRSRLMIMVWINDGLGEINAMNVTARNESVMAGASPPGFPASWVILLGPVRQRSTSPGRALPGLDRTQYRFGVQKRQGSFRMGRESNPDGGCHHRPVLPLGQPRPDLIEFFTQCKTFVSIEMVLEDATGTRIHASIDEDLIQIYEGKVSEGVAFFISNFTLVNYATEYRTNPFPYKLPFYRTTNITPCDDFPSCLPNKYLKNFSEIHYGIITNDVLIG</sequence>
<feature type="region of interest" description="Disordered" evidence="1">
    <location>
        <begin position="93"/>
        <end position="115"/>
    </location>
</feature>
<dbReference type="Gramene" id="Bo5g080140.1">
    <property type="protein sequence ID" value="Bo5g080140.1"/>
    <property type="gene ID" value="Bo5g080140"/>
</dbReference>
<evidence type="ECO:0000313" key="3">
    <source>
        <dbReference type="EnsemblPlants" id="Bo5g080140.1"/>
    </source>
</evidence>
<dbReference type="AlphaFoldDB" id="A0A0D3CG39"/>
<dbReference type="CDD" id="cd04480">
    <property type="entry name" value="RPA1_DBD_A_like"/>
    <property type="match status" value="1"/>
</dbReference>
<dbReference type="InterPro" id="IPR003871">
    <property type="entry name" value="RFA1B/D_OB_1st"/>
</dbReference>
<proteinExistence type="predicted"/>